<evidence type="ECO:0000313" key="2">
    <source>
        <dbReference type="Proteomes" id="UP001341840"/>
    </source>
</evidence>
<reference evidence="1 2" key="1">
    <citation type="journal article" date="2023" name="Plants (Basel)">
        <title>Bridging the Gap: Combining Genomics and Transcriptomics Approaches to Understand Stylosanthes scabra, an Orphan Legume from the Brazilian Caatinga.</title>
        <authorList>
            <person name="Ferreira-Neto J.R.C."/>
            <person name="da Silva M.D."/>
            <person name="Binneck E."/>
            <person name="de Melo N.F."/>
            <person name="da Silva R.H."/>
            <person name="de Melo A.L.T.M."/>
            <person name="Pandolfi V."/>
            <person name="Bustamante F.O."/>
            <person name="Brasileiro-Vidal A.C."/>
            <person name="Benko-Iseppon A.M."/>
        </authorList>
    </citation>
    <scope>NUCLEOTIDE SEQUENCE [LARGE SCALE GENOMIC DNA]</scope>
    <source>
        <tissue evidence="1">Leaves</tissue>
    </source>
</reference>
<gene>
    <name evidence="1" type="ORF">PIB30_072452</name>
</gene>
<keyword evidence="2" id="KW-1185">Reference proteome</keyword>
<comment type="caution">
    <text evidence="1">The sequence shown here is derived from an EMBL/GenBank/DDBJ whole genome shotgun (WGS) entry which is preliminary data.</text>
</comment>
<sequence length="100" mass="10698">MVARSAPLPSLQHRSIVDVADLAWWSSCHGCHICHSLWFQLCSPPSWICVLLILGGGAGAGHSSQLRYKWKDAKLRGDGGCVGAGVDGNDSEERSRVLVG</sequence>
<dbReference type="Proteomes" id="UP001341840">
    <property type="component" value="Unassembled WGS sequence"/>
</dbReference>
<dbReference type="EMBL" id="JASCZI010182101">
    <property type="protein sequence ID" value="MED6187023.1"/>
    <property type="molecule type" value="Genomic_DNA"/>
</dbReference>
<organism evidence="1 2">
    <name type="scientific">Stylosanthes scabra</name>
    <dbReference type="NCBI Taxonomy" id="79078"/>
    <lineage>
        <taxon>Eukaryota</taxon>
        <taxon>Viridiplantae</taxon>
        <taxon>Streptophyta</taxon>
        <taxon>Embryophyta</taxon>
        <taxon>Tracheophyta</taxon>
        <taxon>Spermatophyta</taxon>
        <taxon>Magnoliopsida</taxon>
        <taxon>eudicotyledons</taxon>
        <taxon>Gunneridae</taxon>
        <taxon>Pentapetalae</taxon>
        <taxon>rosids</taxon>
        <taxon>fabids</taxon>
        <taxon>Fabales</taxon>
        <taxon>Fabaceae</taxon>
        <taxon>Papilionoideae</taxon>
        <taxon>50 kb inversion clade</taxon>
        <taxon>dalbergioids sensu lato</taxon>
        <taxon>Dalbergieae</taxon>
        <taxon>Pterocarpus clade</taxon>
        <taxon>Stylosanthes</taxon>
    </lineage>
</organism>
<protein>
    <submittedName>
        <fullName evidence="1">Uncharacterized protein</fullName>
    </submittedName>
</protein>
<accession>A0ABU6WSG3</accession>
<evidence type="ECO:0000313" key="1">
    <source>
        <dbReference type="EMBL" id="MED6187023.1"/>
    </source>
</evidence>
<name>A0ABU6WSG3_9FABA</name>
<proteinExistence type="predicted"/>